<keyword evidence="1" id="KW-0732">Signal</keyword>
<protein>
    <submittedName>
        <fullName evidence="2">Uncharacterized protein</fullName>
    </submittedName>
</protein>
<gene>
    <name evidence="2" type="primary">ABSGL_05194.1 scaffold 6851</name>
</gene>
<feature type="chain" id="PRO_5007899200" evidence="1">
    <location>
        <begin position="22"/>
        <end position="203"/>
    </location>
</feature>
<evidence type="ECO:0000313" key="3">
    <source>
        <dbReference type="Proteomes" id="UP000078561"/>
    </source>
</evidence>
<keyword evidence="3" id="KW-1185">Reference proteome</keyword>
<proteinExistence type="predicted"/>
<feature type="signal peptide" evidence="1">
    <location>
        <begin position="1"/>
        <end position="21"/>
    </location>
</feature>
<evidence type="ECO:0000256" key="1">
    <source>
        <dbReference type="SAM" id="SignalP"/>
    </source>
</evidence>
<dbReference type="EMBL" id="LT552921">
    <property type="protein sequence ID" value="SAL99549.1"/>
    <property type="molecule type" value="Genomic_DNA"/>
</dbReference>
<accession>A0A168N099</accession>
<sequence>MKFASLPFLAVTAVLAQCVFAVVIPQVSSSIHDAEQNLVWNENAMEQPKMLVKSSLADATTVGRPITLEEELMSAFGWGKEISGLLTRFLDVVDRMHPGGSTHLAEFQNEVRQLVANAGYAYRSDRRVLTRMEQGPRYHESADEVAKFIVKLLKGLADAIDKLKESVKGIDFLTKLLNSVGLKLKGLILIIQLQIIKHQLGIK</sequence>
<reference evidence="2" key="1">
    <citation type="submission" date="2016-04" db="EMBL/GenBank/DDBJ databases">
        <authorList>
            <person name="Evans L.H."/>
            <person name="Alamgir A."/>
            <person name="Owens N."/>
            <person name="Weber N.D."/>
            <person name="Virtaneva K."/>
            <person name="Barbian K."/>
            <person name="Babar A."/>
            <person name="Rosenke K."/>
        </authorList>
    </citation>
    <scope>NUCLEOTIDE SEQUENCE [LARGE SCALE GENOMIC DNA]</scope>
    <source>
        <strain evidence="2">CBS 101.48</strain>
    </source>
</reference>
<dbReference type="InParanoid" id="A0A168N099"/>
<evidence type="ECO:0000313" key="2">
    <source>
        <dbReference type="EMBL" id="SAL99549.1"/>
    </source>
</evidence>
<organism evidence="2">
    <name type="scientific">Absidia glauca</name>
    <name type="common">Pin mould</name>
    <dbReference type="NCBI Taxonomy" id="4829"/>
    <lineage>
        <taxon>Eukaryota</taxon>
        <taxon>Fungi</taxon>
        <taxon>Fungi incertae sedis</taxon>
        <taxon>Mucoromycota</taxon>
        <taxon>Mucoromycotina</taxon>
        <taxon>Mucoromycetes</taxon>
        <taxon>Mucorales</taxon>
        <taxon>Cunninghamellaceae</taxon>
        <taxon>Absidia</taxon>
    </lineage>
</organism>
<name>A0A168N099_ABSGL</name>
<dbReference type="AlphaFoldDB" id="A0A168N099"/>
<dbReference type="Proteomes" id="UP000078561">
    <property type="component" value="Unassembled WGS sequence"/>
</dbReference>